<dbReference type="PANTHER" id="PTHR13847">
    <property type="entry name" value="SARCOSINE DEHYDROGENASE-RELATED"/>
    <property type="match status" value="1"/>
</dbReference>
<dbReference type="OrthoDB" id="429143at2759"/>
<dbReference type="STRING" id="1173701.A0A066XE12"/>
<dbReference type="Gene3D" id="3.50.50.60">
    <property type="entry name" value="FAD/NAD(P)-binding domain"/>
    <property type="match status" value="1"/>
</dbReference>
<dbReference type="GO" id="GO:0005737">
    <property type="term" value="C:cytoplasm"/>
    <property type="evidence" value="ECO:0007669"/>
    <property type="project" value="TreeGrafter"/>
</dbReference>
<keyword evidence="3" id="KW-1185">Reference proteome</keyword>
<evidence type="ECO:0000313" key="3">
    <source>
        <dbReference type="Proteomes" id="UP000027238"/>
    </source>
</evidence>
<dbReference type="HOGENOM" id="CLU_022730_0_1_1"/>
<dbReference type="EMBL" id="JMSE01001147">
    <property type="protein sequence ID" value="KDN64230.1"/>
    <property type="molecule type" value="Genomic_DNA"/>
</dbReference>
<dbReference type="Proteomes" id="UP000027238">
    <property type="component" value="Unassembled WGS sequence"/>
</dbReference>
<accession>A0A066XE12</accession>
<gene>
    <name evidence="2" type="ORF">CSUB01_01323</name>
</gene>
<comment type="caution">
    <text evidence="2">The sequence shown here is derived from an EMBL/GenBank/DDBJ whole genome shotgun (WGS) entry which is preliminary data.</text>
</comment>
<proteinExistence type="predicted"/>
<evidence type="ECO:0000313" key="2">
    <source>
        <dbReference type="EMBL" id="KDN64230.1"/>
    </source>
</evidence>
<dbReference type="Gene3D" id="3.30.9.10">
    <property type="entry name" value="D-Amino Acid Oxidase, subunit A, domain 2"/>
    <property type="match status" value="1"/>
</dbReference>
<dbReference type="InterPro" id="IPR006076">
    <property type="entry name" value="FAD-dep_OxRdtase"/>
</dbReference>
<dbReference type="SUPFAM" id="SSF51905">
    <property type="entry name" value="FAD/NAD(P)-binding domain"/>
    <property type="match status" value="1"/>
</dbReference>
<reference evidence="3" key="1">
    <citation type="journal article" date="2014" name="Genome Announc.">
        <title>Draft genome sequence of Colletotrichum sublineola, a destructive pathogen of cultivated sorghum.</title>
        <authorList>
            <person name="Baroncelli R."/>
            <person name="Sanz-Martin J.M."/>
            <person name="Rech G.E."/>
            <person name="Sukno S.A."/>
            <person name="Thon M.R."/>
        </authorList>
    </citation>
    <scope>NUCLEOTIDE SEQUENCE [LARGE SCALE GENOMIC DNA]</scope>
    <source>
        <strain evidence="3">TX430BB</strain>
    </source>
</reference>
<feature type="domain" description="FAD dependent oxidoreductase" evidence="1">
    <location>
        <begin position="37"/>
        <end position="414"/>
    </location>
</feature>
<dbReference type="InterPro" id="IPR036188">
    <property type="entry name" value="FAD/NAD-bd_sf"/>
</dbReference>
<protein>
    <submittedName>
        <fullName evidence="2">Putative FAD dependent oxidoreductase</fullName>
    </submittedName>
</protein>
<dbReference type="PANTHER" id="PTHR13847:SF279">
    <property type="entry name" value="FAD DEPENDENT OXIDOREDUCTASE DOMAIN-CONTAINING PROTEIN-RELATED"/>
    <property type="match status" value="1"/>
</dbReference>
<sequence>MPDNPVPVPKAIKPYWRQELHPLDSHQSSETLPEEQDIVIIGAGYAGASLAYYLLEDVEESSHPTITILEAREACSGATARNGGHVRPDLFAGLPSRIKRFGQEAADEVALFELANFHAVRDLVREKNIDCDFRVTTSMAVVRDETLAKEMKDSLDELVQRGSPTAKLIHYVHGKAAETFSSVKGATAAFSFEAGSIWPYKLVLFLLSQAVNKGAQLHTHTPVTKVSKTQENGFWSVTTPRGTIQAKTVLYASNGYTSTILPEYKNRIIPVRGICSHIAVPDGAAPPHLPMTFSLRHGPSLFDYQVTRPDGSIVVGGARVKVIPRVEEWYNVWDDSKLIEPAAHYFDDYMQRNFRGWEDSGAKVDSIWTGIMGYTNDLFPHAGPVPSKPGQYICAGFNGHGMSFILLTARGVAKMVRENVPFSQSGVPRLFETSERRLQREENELLPN</sequence>
<dbReference type="Pfam" id="PF01266">
    <property type="entry name" value="DAO"/>
    <property type="match status" value="1"/>
</dbReference>
<dbReference type="eggNOG" id="ENOG502QVCU">
    <property type="taxonomic scope" value="Eukaryota"/>
</dbReference>
<organism evidence="2 3">
    <name type="scientific">Colletotrichum sublineola</name>
    <name type="common">Sorghum anthracnose fungus</name>
    <dbReference type="NCBI Taxonomy" id="1173701"/>
    <lineage>
        <taxon>Eukaryota</taxon>
        <taxon>Fungi</taxon>
        <taxon>Dikarya</taxon>
        <taxon>Ascomycota</taxon>
        <taxon>Pezizomycotina</taxon>
        <taxon>Sordariomycetes</taxon>
        <taxon>Hypocreomycetidae</taxon>
        <taxon>Glomerellales</taxon>
        <taxon>Glomerellaceae</taxon>
        <taxon>Colletotrichum</taxon>
        <taxon>Colletotrichum graminicola species complex</taxon>
    </lineage>
</organism>
<name>A0A066XE12_COLSU</name>
<dbReference type="AlphaFoldDB" id="A0A066XE12"/>
<evidence type="ECO:0000259" key="1">
    <source>
        <dbReference type="Pfam" id="PF01266"/>
    </source>
</evidence>
<dbReference type="OMA" id="IHEDSCV"/>